<dbReference type="Proteomes" id="UP001222325">
    <property type="component" value="Unassembled WGS sequence"/>
</dbReference>
<dbReference type="Gene3D" id="2.40.110.10">
    <property type="entry name" value="Butyryl-CoA Dehydrogenase, subunit A, domain 2"/>
    <property type="match status" value="1"/>
</dbReference>
<dbReference type="InterPro" id="IPR009100">
    <property type="entry name" value="AcylCoA_DH/oxidase_NM_dom_sf"/>
</dbReference>
<evidence type="ECO:0000313" key="2">
    <source>
        <dbReference type="Proteomes" id="UP001222325"/>
    </source>
</evidence>
<dbReference type="GO" id="GO:0071949">
    <property type="term" value="F:FAD binding"/>
    <property type="evidence" value="ECO:0007669"/>
    <property type="project" value="InterPro"/>
</dbReference>
<dbReference type="InterPro" id="IPR046373">
    <property type="entry name" value="Acyl-CoA_Oxase/DH_mid-dom_sf"/>
</dbReference>
<reference evidence="1" key="1">
    <citation type="submission" date="2023-03" db="EMBL/GenBank/DDBJ databases">
        <title>Massive genome expansion in bonnet fungi (Mycena s.s.) driven by repeated elements and novel gene families across ecological guilds.</title>
        <authorList>
            <consortium name="Lawrence Berkeley National Laboratory"/>
            <person name="Harder C.B."/>
            <person name="Miyauchi S."/>
            <person name="Viragh M."/>
            <person name="Kuo A."/>
            <person name="Thoen E."/>
            <person name="Andreopoulos B."/>
            <person name="Lu D."/>
            <person name="Skrede I."/>
            <person name="Drula E."/>
            <person name="Henrissat B."/>
            <person name="Morin E."/>
            <person name="Kohler A."/>
            <person name="Barry K."/>
            <person name="LaButti K."/>
            <person name="Morin E."/>
            <person name="Salamov A."/>
            <person name="Lipzen A."/>
            <person name="Mereny Z."/>
            <person name="Hegedus B."/>
            <person name="Baldrian P."/>
            <person name="Stursova M."/>
            <person name="Weitz H."/>
            <person name="Taylor A."/>
            <person name="Grigoriev I.V."/>
            <person name="Nagy L.G."/>
            <person name="Martin F."/>
            <person name="Kauserud H."/>
        </authorList>
    </citation>
    <scope>NUCLEOTIDE SEQUENCE</scope>
    <source>
        <strain evidence="1">CBHHK173m</strain>
    </source>
</reference>
<dbReference type="InterPro" id="IPR036250">
    <property type="entry name" value="AcylCo_DH-like_C"/>
</dbReference>
<gene>
    <name evidence="1" type="ORF">B0H15DRAFT_842664</name>
</gene>
<proteinExistence type="predicted"/>
<sequence>MENPTVRINSSIRPTTLLPSPSRRDAIKALPSSPLFSGNKIFEGYLSYDQRVRLSLARAKALVHAYKLTIDDIANLNQPFWDLHTDPAMAMDTGAGTLVTIQINLAAGTLVKHVRDHPMIAQLVDDVLAFRVLAHYCLTEVAHGLDAINIETTATLLSDGGFDLHSPNPGAAKIMPPTSPCGIPAIGVIFAKLIVKGNDYGIRPFVLPFNDGKSMMPGITAKLMPPREGAPPVYHSITAFNHVRLPAYALLGPVGSKSADRALVRANHISTIWRTAVGGLALGASMIPAIERAGYIAGRYSQRRTVGVPNAPKRIPILSFRTQHAPILVALAQSFVAKEFLKVTLANFKNPDSDLAVRMAWGTILKATLVDHGKIATSVLSSRMGAQGLFAHNEICSLHTSILGLSVAEGDVLGLCIRLVSELLQERYHIPPSTDPTSLLARHEAHLFAENQAILRQVGGHRSADFNNLVLPKSELIVRSIGHRMAYDAAVAAGLDGRITDLYLAAAVKLDGGWYAEHTDFGSARQDAAENAAISAALPFLDAWLERTGVERYCQVPILTDQNWKFFVDGLREYSSAPSPTSSVPYALPTLAKL</sequence>
<dbReference type="Gene3D" id="1.20.140.10">
    <property type="entry name" value="Butyryl-CoA Dehydrogenase, subunit A, domain 3"/>
    <property type="match status" value="1"/>
</dbReference>
<name>A0AAD6XQN6_9AGAR</name>
<accession>A0AAD6XQN6</accession>
<keyword evidence="2" id="KW-1185">Reference proteome</keyword>
<evidence type="ECO:0000313" key="1">
    <source>
        <dbReference type="EMBL" id="KAJ7087624.1"/>
    </source>
</evidence>
<dbReference type="GO" id="GO:0055088">
    <property type="term" value="P:lipid homeostasis"/>
    <property type="evidence" value="ECO:0007669"/>
    <property type="project" value="TreeGrafter"/>
</dbReference>
<organism evidence="1 2">
    <name type="scientific">Mycena belliarum</name>
    <dbReference type="NCBI Taxonomy" id="1033014"/>
    <lineage>
        <taxon>Eukaryota</taxon>
        <taxon>Fungi</taxon>
        <taxon>Dikarya</taxon>
        <taxon>Basidiomycota</taxon>
        <taxon>Agaricomycotina</taxon>
        <taxon>Agaricomycetes</taxon>
        <taxon>Agaricomycetidae</taxon>
        <taxon>Agaricales</taxon>
        <taxon>Marasmiineae</taxon>
        <taxon>Mycenaceae</taxon>
        <taxon>Mycena</taxon>
    </lineage>
</organism>
<dbReference type="PANTHER" id="PTHR10909:SF382">
    <property type="entry name" value="ACYL-COENZYME A OXIDASE"/>
    <property type="match status" value="1"/>
</dbReference>
<dbReference type="InterPro" id="IPR012258">
    <property type="entry name" value="Acyl-CoA_oxidase"/>
</dbReference>
<dbReference type="GO" id="GO:0033540">
    <property type="term" value="P:fatty acid beta-oxidation using acyl-CoA oxidase"/>
    <property type="evidence" value="ECO:0007669"/>
    <property type="project" value="TreeGrafter"/>
</dbReference>
<protein>
    <submittedName>
        <fullName evidence="1">Acyl-CoA dehydrogenase NM domain-like protein</fullName>
    </submittedName>
</protein>
<dbReference type="EMBL" id="JARJCN010000028">
    <property type="protein sequence ID" value="KAJ7087624.1"/>
    <property type="molecule type" value="Genomic_DNA"/>
</dbReference>
<dbReference type="PANTHER" id="PTHR10909">
    <property type="entry name" value="ELECTRON TRANSPORT OXIDOREDUCTASE"/>
    <property type="match status" value="1"/>
</dbReference>
<comment type="caution">
    <text evidence="1">The sequence shown here is derived from an EMBL/GenBank/DDBJ whole genome shotgun (WGS) entry which is preliminary data.</text>
</comment>
<dbReference type="SUPFAM" id="SSF47203">
    <property type="entry name" value="Acyl-CoA dehydrogenase C-terminal domain-like"/>
    <property type="match status" value="1"/>
</dbReference>
<dbReference type="AlphaFoldDB" id="A0AAD6XQN6"/>
<dbReference type="GO" id="GO:0003997">
    <property type="term" value="F:acyl-CoA oxidase activity"/>
    <property type="evidence" value="ECO:0007669"/>
    <property type="project" value="InterPro"/>
</dbReference>
<dbReference type="GO" id="GO:0005504">
    <property type="term" value="F:fatty acid binding"/>
    <property type="evidence" value="ECO:0007669"/>
    <property type="project" value="TreeGrafter"/>
</dbReference>
<dbReference type="SUPFAM" id="SSF56645">
    <property type="entry name" value="Acyl-CoA dehydrogenase NM domain-like"/>
    <property type="match status" value="1"/>
</dbReference>
<dbReference type="GO" id="GO:0005777">
    <property type="term" value="C:peroxisome"/>
    <property type="evidence" value="ECO:0007669"/>
    <property type="project" value="InterPro"/>
</dbReference>